<dbReference type="InterPro" id="IPR036388">
    <property type="entry name" value="WH-like_DNA-bd_sf"/>
</dbReference>
<evidence type="ECO:0000259" key="2">
    <source>
        <dbReference type="Pfam" id="PF01035"/>
    </source>
</evidence>
<sequence>MGPEFDRAVLAILASVPPGRVTTYGTLAELAGYPRHARHVGRLLGHLPDWAVVPWQRVVGSGGHIARPGTPGADYQRLLLDAEGIEVTGNGRVDLRRYGWPDDRFR</sequence>
<name>A0ABT7XMI6_9NEIS</name>
<dbReference type="PANTHER" id="PTHR42942">
    <property type="entry name" value="6-O-METHYLGUANINE DNA METHYLTRANSFERASE"/>
    <property type="match status" value="1"/>
</dbReference>
<feature type="domain" description="Methylated-DNA-[protein]-cysteine S-methyltransferase DNA binding" evidence="2">
    <location>
        <begin position="4"/>
        <end position="85"/>
    </location>
</feature>
<evidence type="ECO:0000256" key="1">
    <source>
        <dbReference type="ARBA" id="ARBA00022763"/>
    </source>
</evidence>
<evidence type="ECO:0000313" key="4">
    <source>
        <dbReference type="Proteomes" id="UP001168540"/>
    </source>
</evidence>
<dbReference type="InterPro" id="IPR052520">
    <property type="entry name" value="ATL_DNA_repair"/>
</dbReference>
<keyword evidence="1" id="KW-0227">DNA damage</keyword>
<dbReference type="InterPro" id="IPR036217">
    <property type="entry name" value="MethylDNA_cys_MeTrfase_DNAb"/>
</dbReference>
<dbReference type="RefSeq" id="WP_289829576.1">
    <property type="nucleotide sequence ID" value="NZ_JAUEDK010000012.1"/>
</dbReference>
<keyword evidence="4" id="KW-1185">Reference proteome</keyword>
<proteinExistence type="predicted"/>
<evidence type="ECO:0000313" key="3">
    <source>
        <dbReference type="EMBL" id="MDN0074985.1"/>
    </source>
</evidence>
<protein>
    <submittedName>
        <fullName evidence="3">MGMT family protein</fullName>
    </submittedName>
</protein>
<dbReference type="CDD" id="cd06445">
    <property type="entry name" value="ATase"/>
    <property type="match status" value="1"/>
</dbReference>
<dbReference type="InterPro" id="IPR014048">
    <property type="entry name" value="MethylDNA_cys_MeTrfase_DNA-bd"/>
</dbReference>
<comment type="caution">
    <text evidence="3">The sequence shown here is derived from an EMBL/GenBank/DDBJ whole genome shotgun (WGS) entry which is preliminary data.</text>
</comment>
<dbReference type="Proteomes" id="UP001168540">
    <property type="component" value="Unassembled WGS sequence"/>
</dbReference>
<dbReference type="PANTHER" id="PTHR42942:SF1">
    <property type="entry name" value="ALKYLTRANSFERASE-LIKE PROTEIN 1"/>
    <property type="match status" value="1"/>
</dbReference>
<dbReference type="EMBL" id="JAUEDK010000012">
    <property type="protein sequence ID" value="MDN0074985.1"/>
    <property type="molecule type" value="Genomic_DNA"/>
</dbReference>
<dbReference type="Pfam" id="PF01035">
    <property type="entry name" value="DNA_binding_1"/>
    <property type="match status" value="1"/>
</dbReference>
<organism evidence="3 4">
    <name type="scientific">Crenobacter oryzisoli</name>
    <dbReference type="NCBI Taxonomy" id="3056844"/>
    <lineage>
        <taxon>Bacteria</taxon>
        <taxon>Pseudomonadati</taxon>
        <taxon>Pseudomonadota</taxon>
        <taxon>Betaproteobacteria</taxon>
        <taxon>Neisseriales</taxon>
        <taxon>Neisseriaceae</taxon>
        <taxon>Crenobacter</taxon>
    </lineage>
</organism>
<dbReference type="Gene3D" id="1.10.10.10">
    <property type="entry name" value="Winged helix-like DNA-binding domain superfamily/Winged helix DNA-binding domain"/>
    <property type="match status" value="1"/>
</dbReference>
<accession>A0ABT7XMI6</accession>
<gene>
    <name evidence="3" type="ORF">QU481_08760</name>
</gene>
<reference evidence="3" key="1">
    <citation type="submission" date="2023-06" db="EMBL/GenBank/DDBJ databases">
        <authorList>
            <person name="Zhang S."/>
        </authorList>
    </citation>
    <scope>NUCLEOTIDE SEQUENCE</scope>
    <source>
        <strain evidence="3">SG2303</strain>
    </source>
</reference>
<dbReference type="SUPFAM" id="SSF46767">
    <property type="entry name" value="Methylated DNA-protein cysteine methyltransferase, C-terminal domain"/>
    <property type="match status" value="1"/>
</dbReference>